<name>A0A832QVF0_9RHOB</name>
<sequence length="74" mass="7936">MAAPRPAAARLAVPVPEDEAAARAWAIRAQASESSLDMLTRIARLAERPWPTDKAVDTARQADEAAERKTLAIA</sequence>
<dbReference type="EMBL" id="DULP01000030">
    <property type="protein sequence ID" value="HHW32881.1"/>
    <property type="molecule type" value="Genomic_DNA"/>
</dbReference>
<comment type="caution">
    <text evidence="1">The sequence shown here is derived from an EMBL/GenBank/DDBJ whole genome shotgun (WGS) entry which is preliminary data.</text>
</comment>
<gene>
    <name evidence="1" type="ORF">GXX24_01860</name>
</gene>
<proteinExistence type="predicted"/>
<dbReference type="Proteomes" id="UP000580830">
    <property type="component" value="Unassembled WGS sequence"/>
</dbReference>
<protein>
    <submittedName>
        <fullName evidence="1">Uncharacterized protein</fullName>
    </submittedName>
</protein>
<organism evidence="1 2">
    <name type="scientific">Paracoccus solventivorans</name>
    <dbReference type="NCBI Taxonomy" id="53463"/>
    <lineage>
        <taxon>Bacteria</taxon>
        <taxon>Pseudomonadati</taxon>
        <taxon>Pseudomonadota</taxon>
        <taxon>Alphaproteobacteria</taxon>
        <taxon>Rhodobacterales</taxon>
        <taxon>Paracoccaceae</taxon>
        <taxon>Paracoccus</taxon>
    </lineage>
</organism>
<evidence type="ECO:0000313" key="2">
    <source>
        <dbReference type="Proteomes" id="UP000580830"/>
    </source>
</evidence>
<dbReference type="AlphaFoldDB" id="A0A832QVF0"/>
<reference evidence="1 2" key="1">
    <citation type="journal article" date="2020" name="Biotechnol. Biofuels">
        <title>New insights from the biogas microbiome by comprehensive genome-resolved metagenomics of nearly 1600 species originating from multiple anaerobic digesters.</title>
        <authorList>
            <person name="Campanaro S."/>
            <person name="Treu L."/>
            <person name="Rodriguez-R L.M."/>
            <person name="Kovalovszki A."/>
            <person name="Ziels R.M."/>
            <person name="Maus I."/>
            <person name="Zhu X."/>
            <person name="Kougias P.G."/>
            <person name="Basile A."/>
            <person name="Luo G."/>
            <person name="Schluter A."/>
            <person name="Konstantinidis K.T."/>
            <person name="Angelidaki I."/>
        </authorList>
    </citation>
    <scope>NUCLEOTIDE SEQUENCE [LARGE SCALE GENOMIC DNA]</scope>
    <source>
        <strain evidence="1">AS04akNAM_125</strain>
    </source>
</reference>
<evidence type="ECO:0000313" key="1">
    <source>
        <dbReference type="EMBL" id="HHW32881.1"/>
    </source>
</evidence>
<accession>A0A832QVF0</accession>